<dbReference type="Proteomes" id="UP000663827">
    <property type="component" value="Unassembled WGS sequence"/>
</dbReference>
<gene>
    <name evidence="2" type="ORF">RDB_LOCUS173374</name>
</gene>
<protein>
    <submittedName>
        <fullName evidence="2">Uncharacterized protein</fullName>
    </submittedName>
</protein>
<feature type="region of interest" description="Disordered" evidence="1">
    <location>
        <begin position="1"/>
        <end position="86"/>
    </location>
</feature>
<dbReference type="EMBL" id="CAJNJQ010006255">
    <property type="protein sequence ID" value="CAE7224911.1"/>
    <property type="molecule type" value="Genomic_DNA"/>
</dbReference>
<proteinExistence type="predicted"/>
<dbReference type="AlphaFoldDB" id="A0A8H3EEK5"/>
<evidence type="ECO:0000256" key="1">
    <source>
        <dbReference type="SAM" id="MobiDB-lite"/>
    </source>
</evidence>
<organism evidence="2 3">
    <name type="scientific">Rhizoctonia solani</name>
    <dbReference type="NCBI Taxonomy" id="456999"/>
    <lineage>
        <taxon>Eukaryota</taxon>
        <taxon>Fungi</taxon>
        <taxon>Dikarya</taxon>
        <taxon>Basidiomycota</taxon>
        <taxon>Agaricomycotina</taxon>
        <taxon>Agaricomycetes</taxon>
        <taxon>Cantharellales</taxon>
        <taxon>Ceratobasidiaceae</taxon>
        <taxon>Rhizoctonia</taxon>
    </lineage>
</organism>
<evidence type="ECO:0000313" key="2">
    <source>
        <dbReference type="EMBL" id="CAE7224911.1"/>
    </source>
</evidence>
<feature type="compositionally biased region" description="Basic residues" evidence="1">
    <location>
        <begin position="68"/>
        <end position="82"/>
    </location>
</feature>
<feature type="non-terminal residue" evidence="2">
    <location>
        <position position="1"/>
    </location>
</feature>
<evidence type="ECO:0000313" key="3">
    <source>
        <dbReference type="Proteomes" id="UP000663827"/>
    </source>
</evidence>
<name>A0A8H3EEK5_9AGAM</name>
<accession>A0A8H3EEK5</accession>
<reference evidence="2" key="1">
    <citation type="submission" date="2021-01" db="EMBL/GenBank/DDBJ databases">
        <authorList>
            <person name="Kaushik A."/>
        </authorList>
    </citation>
    <scope>NUCLEOTIDE SEQUENCE</scope>
    <source>
        <strain evidence="2">AG5</strain>
    </source>
</reference>
<comment type="caution">
    <text evidence="2">The sequence shown here is derived from an EMBL/GenBank/DDBJ whole genome shotgun (WGS) entry which is preliminary data.</text>
</comment>
<sequence length="145" mass="16377">ATSTTRPISSARAQPTSLANVAVGPSTKPRSLHRPPVPYSPYQHSPKPPSAPNQTNKSTPDRPPIKLRYMKKPKGTPGRKGKGGWPEPMRYIWGTTVAEYRYMYSIAKDLVYKKLDTTKCLRDQDEDLVDWVIEKVRALHDSFDI</sequence>
<feature type="compositionally biased region" description="Polar residues" evidence="1">
    <location>
        <begin position="1"/>
        <end position="19"/>
    </location>
</feature>